<evidence type="ECO:0000313" key="5">
    <source>
        <dbReference type="Proteomes" id="UP000248916"/>
    </source>
</evidence>
<evidence type="ECO:0000259" key="3">
    <source>
        <dbReference type="Pfam" id="PF01266"/>
    </source>
</evidence>
<organism evidence="4 5">
    <name type="scientific">Palleronia aestuarii</name>
    <dbReference type="NCBI Taxonomy" id="568105"/>
    <lineage>
        <taxon>Bacteria</taxon>
        <taxon>Pseudomonadati</taxon>
        <taxon>Pseudomonadota</taxon>
        <taxon>Alphaproteobacteria</taxon>
        <taxon>Rhodobacterales</taxon>
        <taxon>Roseobacteraceae</taxon>
        <taxon>Palleronia</taxon>
    </lineage>
</organism>
<dbReference type="GO" id="GO:0005737">
    <property type="term" value="C:cytoplasm"/>
    <property type="evidence" value="ECO:0007669"/>
    <property type="project" value="TreeGrafter"/>
</dbReference>
<dbReference type="PANTHER" id="PTHR13847">
    <property type="entry name" value="SARCOSINE DEHYDROGENASE-RELATED"/>
    <property type="match status" value="1"/>
</dbReference>
<dbReference type="Gene3D" id="3.50.50.60">
    <property type="entry name" value="FAD/NAD(P)-binding domain"/>
    <property type="match status" value="2"/>
</dbReference>
<keyword evidence="5" id="KW-1185">Reference proteome</keyword>
<gene>
    <name evidence="4" type="ORF">LX81_02794</name>
</gene>
<evidence type="ECO:0000313" key="4">
    <source>
        <dbReference type="EMBL" id="PZX14943.1"/>
    </source>
</evidence>
<dbReference type="GO" id="GO:0008718">
    <property type="term" value="F:D-amino-acid dehydrogenase activity"/>
    <property type="evidence" value="ECO:0007669"/>
    <property type="project" value="TreeGrafter"/>
</dbReference>
<dbReference type="EMBL" id="QKZL01000012">
    <property type="protein sequence ID" value="PZX14943.1"/>
    <property type="molecule type" value="Genomic_DNA"/>
</dbReference>
<feature type="domain" description="FAD dependent oxidoreductase" evidence="3">
    <location>
        <begin position="11"/>
        <end position="403"/>
    </location>
</feature>
<dbReference type="GO" id="GO:0055130">
    <property type="term" value="P:D-alanine catabolic process"/>
    <property type="evidence" value="ECO:0007669"/>
    <property type="project" value="TreeGrafter"/>
</dbReference>
<dbReference type="AlphaFoldDB" id="A0A2W7N5E3"/>
<dbReference type="Pfam" id="PF01266">
    <property type="entry name" value="DAO"/>
    <property type="match status" value="1"/>
</dbReference>
<dbReference type="GO" id="GO:0005886">
    <property type="term" value="C:plasma membrane"/>
    <property type="evidence" value="ECO:0007669"/>
    <property type="project" value="TreeGrafter"/>
</dbReference>
<name>A0A2W7N5E3_9RHOB</name>
<dbReference type="Proteomes" id="UP000248916">
    <property type="component" value="Unassembled WGS sequence"/>
</dbReference>
<comment type="caution">
    <text evidence="4">The sequence shown here is derived from an EMBL/GenBank/DDBJ whole genome shotgun (WGS) entry which is preliminary data.</text>
</comment>
<dbReference type="InterPro" id="IPR036188">
    <property type="entry name" value="FAD/NAD-bd_sf"/>
</dbReference>
<dbReference type="Gene3D" id="3.30.9.10">
    <property type="entry name" value="D-Amino Acid Oxidase, subunit A, domain 2"/>
    <property type="match status" value="2"/>
</dbReference>
<evidence type="ECO:0000256" key="2">
    <source>
        <dbReference type="ARBA" id="ARBA00023002"/>
    </source>
</evidence>
<keyword evidence="2" id="KW-0560">Oxidoreductase</keyword>
<dbReference type="RefSeq" id="WP_170133942.1">
    <property type="nucleotide sequence ID" value="NZ_QKZL01000012.1"/>
</dbReference>
<proteinExistence type="inferred from homology"/>
<protein>
    <submittedName>
        <fullName evidence="4">Glycine/D-amino acid oxidase-like deaminating enzyme</fullName>
    </submittedName>
</protein>
<sequence length="427" mass="46070">MSEHRVPEQVDVAIIGGGIAGISAAIELAARGRSVALFEKGRVGGEQSSRNWGWIRKLSRDPREMPLMIESTRIWSDRAPRLDADVGFGTRGITYLAQDEAEMAARQDWLDAVSEFQLDARMMGPAEADAVIGRDDRRFAGAIHMPSDMSAEPRLAIPAMARLARDNGVTIAEGCAVRGVETRAGRISAVITEQGRTGCEAAVLAGGAWCRTFLENLGIHIPQLAITSSVLRTEAATMIADGPIGSAGASIRRRKDGGYTIARSNAARFDLIPAAFRHFGAYLPLLKERWRIVTLRAGPSFFGPLGHARWSEDEVTPFERHRVLDPAPDTRLLDDVLATARDLYPALQGVGVAERWAGMIDVTPDEIPMIDEIPGYPGFFIAAGMSGHGFGLGPGVGRLAADLVDGRHPIVDPTPFALARFRSFEAA</sequence>
<dbReference type="PANTHER" id="PTHR13847:SF280">
    <property type="entry name" value="D-AMINO ACID DEHYDROGENASE"/>
    <property type="match status" value="1"/>
</dbReference>
<comment type="similarity">
    <text evidence="1">Belongs to the DadA oxidoreductase family.</text>
</comment>
<dbReference type="InterPro" id="IPR006076">
    <property type="entry name" value="FAD-dep_OxRdtase"/>
</dbReference>
<reference evidence="4 5" key="1">
    <citation type="submission" date="2018-06" db="EMBL/GenBank/DDBJ databases">
        <title>Genomic Encyclopedia of Archaeal and Bacterial Type Strains, Phase II (KMG-II): from individual species to whole genera.</title>
        <authorList>
            <person name="Goeker M."/>
        </authorList>
    </citation>
    <scope>NUCLEOTIDE SEQUENCE [LARGE SCALE GENOMIC DNA]</scope>
    <source>
        <strain evidence="4 5">DSM 22009</strain>
    </source>
</reference>
<dbReference type="SUPFAM" id="SSF51905">
    <property type="entry name" value="FAD/NAD(P)-binding domain"/>
    <property type="match status" value="1"/>
</dbReference>
<accession>A0A2W7N5E3</accession>
<evidence type="ECO:0000256" key="1">
    <source>
        <dbReference type="ARBA" id="ARBA00009410"/>
    </source>
</evidence>